<dbReference type="GO" id="GO:0003777">
    <property type="term" value="F:microtubule motor activity"/>
    <property type="evidence" value="ECO:0007669"/>
    <property type="project" value="InterPro"/>
</dbReference>
<evidence type="ECO:0008006" key="11">
    <source>
        <dbReference type="Google" id="ProtNLM"/>
    </source>
</evidence>
<dbReference type="FunFam" id="1.10.418.10:FF:000065">
    <property type="entry name" value="p-loop nucleoside triphosphate hydrolase superfamily protein with CH (Calponin Homology) domain"/>
    <property type="match status" value="1"/>
</dbReference>
<dbReference type="PANTHER" id="PTHR47972">
    <property type="entry name" value="KINESIN-LIKE PROTEIN KLP-3"/>
    <property type="match status" value="1"/>
</dbReference>
<dbReference type="Pfam" id="PF00225">
    <property type="entry name" value="Kinesin"/>
    <property type="match status" value="1"/>
</dbReference>
<feature type="binding site" evidence="4">
    <location>
        <begin position="568"/>
        <end position="575"/>
    </location>
    <ligand>
        <name>ATP</name>
        <dbReference type="ChEBI" id="CHEBI:30616"/>
    </ligand>
</feature>
<feature type="region of interest" description="Disordered" evidence="6">
    <location>
        <begin position="946"/>
        <end position="984"/>
    </location>
</feature>
<evidence type="ECO:0000256" key="6">
    <source>
        <dbReference type="SAM" id="MobiDB-lite"/>
    </source>
</evidence>
<dbReference type="EnsemblPlants" id="AET1Gv20819100.15">
    <property type="protein sequence ID" value="AET1Gv20819100.15"/>
    <property type="gene ID" value="AET1Gv20819100"/>
</dbReference>
<dbReference type="AlphaFoldDB" id="A0A452ZKV7"/>
<evidence type="ECO:0000259" key="8">
    <source>
        <dbReference type="PROSITE" id="PS50067"/>
    </source>
</evidence>
<dbReference type="PROSITE" id="PS50067">
    <property type="entry name" value="KINESIN_MOTOR_2"/>
    <property type="match status" value="1"/>
</dbReference>
<dbReference type="PANTHER" id="PTHR47972:SF14">
    <property type="entry name" value="KINESIN-LIKE PROTEIN KIN-14J"/>
    <property type="match status" value="1"/>
</dbReference>
<dbReference type="InterPro" id="IPR027417">
    <property type="entry name" value="P-loop_NTPase"/>
</dbReference>
<comment type="similarity">
    <text evidence="1">Belongs to the TRAFAC class myosin-kinesin ATPase superfamily. Kinesin family. KIN-14 subfamily.</text>
</comment>
<feature type="compositionally biased region" description="Polar residues" evidence="6">
    <location>
        <begin position="964"/>
        <end position="977"/>
    </location>
</feature>
<dbReference type="GO" id="GO:0005524">
    <property type="term" value="F:ATP binding"/>
    <property type="evidence" value="ECO:0007669"/>
    <property type="project" value="UniProtKB-UniRule"/>
</dbReference>
<dbReference type="InterPro" id="IPR036872">
    <property type="entry name" value="CH_dom_sf"/>
</dbReference>
<keyword evidence="2" id="KW-0493">Microtubule</keyword>
<dbReference type="SUPFAM" id="SSF52540">
    <property type="entry name" value="P-loop containing nucleoside triphosphate hydrolases"/>
    <property type="match status" value="1"/>
</dbReference>
<dbReference type="InterPro" id="IPR027640">
    <property type="entry name" value="Kinesin-like_fam"/>
</dbReference>
<dbReference type="Gene3D" id="1.10.418.10">
    <property type="entry name" value="Calponin-like domain"/>
    <property type="match status" value="1"/>
</dbReference>
<keyword evidence="4" id="KW-0067">ATP-binding</keyword>
<keyword evidence="3 4" id="KW-0505">Motor protein</keyword>
<reference evidence="9" key="3">
    <citation type="journal article" date="2017" name="Nature">
        <title>Genome sequence of the progenitor of the wheat D genome Aegilops tauschii.</title>
        <authorList>
            <person name="Luo M.C."/>
            <person name="Gu Y.Q."/>
            <person name="Puiu D."/>
            <person name="Wang H."/>
            <person name="Twardziok S.O."/>
            <person name="Deal K.R."/>
            <person name="Huo N."/>
            <person name="Zhu T."/>
            <person name="Wang L."/>
            <person name="Wang Y."/>
            <person name="McGuire P.E."/>
            <person name="Liu S."/>
            <person name="Long H."/>
            <person name="Ramasamy R.K."/>
            <person name="Rodriguez J.C."/>
            <person name="Van S.L."/>
            <person name="Yuan L."/>
            <person name="Wang Z."/>
            <person name="Xia Z."/>
            <person name="Xiao L."/>
            <person name="Anderson O.D."/>
            <person name="Ouyang S."/>
            <person name="Liang Y."/>
            <person name="Zimin A.V."/>
            <person name="Pertea G."/>
            <person name="Qi P."/>
            <person name="Bennetzen J.L."/>
            <person name="Dai X."/>
            <person name="Dawson M.W."/>
            <person name="Muller H.G."/>
            <person name="Kugler K."/>
            <person name="Rivarola-Duarte L."/>
            <person name="Spannagl M."/>
            <person name="Mayer K.F.X."/>
            <person name="Lu F.H."/>
            <person name="Bevan M.W."/>
            <person name="Leroy P."/>
            <person name="Li P."/>
            <person name="You F.M."/>
            <person name="Sun Q."/>
            <person name="Liu Z."/>
            <person name="Lyons E."/>
            <person name="Wicker T."/>
            <person name="Salzberg S.L."/>
            <person name="Devos K.M."/>
            <person name="Dvorak J."/>
        </authorList>
    </citation>
    <scope>NUCLEOTIDE SEQUENCE [LARGE SCALE GENOMIC DNA]</scope>
    <source>
        <strain evidence="9">cv. AL8/78</strain>
    </source>
</reference>
<evidence type="ECO:0000313" key="9">
    <source>
        <dbReference type="EnsemblPlants" id="AET1Gv20819100.15"/>
    </source>
</evidence>
<reference evidence="9" key="5">
    <citation type="journal article" date="2021" name="G3 (Bethesda)">
        <title>Aegilops tauschii genome assembly Aet v5.0 features greater sequence contiguity and improved annotation.</title>
        <authorList>
            <person name="Wang L."/>
            <person name="Zhu T."/>
            <person name="Rodriguez J.C."/>
            <person name="Deal K.R."/>
            <person name="Dubcovsky J."/>
            <person name="McGuire P.E."/>
            <person name="Lux T."/>
            <person name="Spannagl M."/>
            <person name="Mayer K.F.X."/>
            <person name="Baldrich P."/>
            <person name="Meyers B.C."/>
            <person name="Huo N."/>
            <person name="Gu Y.Q."/>
            <person name="Zhou H."/>
            <person name="Devos K.M."/>
            <person name="Bennetzen J.L."/>
            <person name="Unver T."/>
            <person name="Budak H."/>
            <person name="Gulick P.J."/>
            <person name="Galiba G."/>
            <person name="Kalapos B."/>
            <person name="Nelson D.R."/>
            <person name="Li P."/>
            <person name="You F.M."/>
            <person name="Luo M.C."/>
            <person name="Dvorak J."/>
        </authorList>
    </citation>
    <scope>NUCLEOTIDE SEQUENCE [LARGE SCALE GENOMIC DNA]</scope>
    <source>
        <strain evidence="9">cv. AL8/78</strain>
    </source>
</reference>
<proteinExistence type="inferred from homology"/>
<feature type="region of interest" description="Disordered" evidence="6">
    <location>
        <begin position="124"/>
        <end position="177"/>
    </location>
</feature>
<keyword evidence="10" id="KW-1185">Reference proteome</keyword>
<evidence type="ECO:0000313" key="10">
    <source>
        <dbReference type="Proteomes" id="UP000015105"/>
    </source>
</evidence>
<dbReference type="FunFam" id="3.40.850.10:FF:000111">
    <property type="entry name" value="p-loop nucleoside triphosphate hydrolase superfamily protein with CH (Calponin Homology) domain"/>
    <property type="match status" value="1"/>
</dbReference>
<evidence type="ECO:0000259" key="7">
    <source>
        <dbReference type="PROSITE" id="PS50021"/>
    </source>
</evidence>
<evidence type="ECO:0000256" key="2">
    <source>
        <dbReference type="ARBA" id="ARBA00022701"/>
    </source>
</evidence>
<feature type="region of interest" description="Disordered" evidence="6">
    <location>
        <begin position="849"/>
        <end position="877"/>
    </location>
</feature>
<keyword evidence="4" id="KW-0547">Nucleotide-binding</keyword>
<organism evidence="9 10">
    <name type="scientific">Aegilops tauschii subsp. strangulata</name>
    <name type="common">Goatgrass</name>
    <dbReference type="NCBI Taxonomy" id="200361"/>
    <lineage>
        <taxon>Eukaryota</taxon>
        <taxon>Viridiplantae</taxon>
        <taxon>Streptophyta</taxon>
        <taxon>Embryophyta</taxon>
        <taxon>Tracheophyta</taxon>
        <taxon>Spermatophyta</taxon>
        <taxon>Magnoliopsida</taxon>
        <taxon>Liliopsida</taxon>
        <taxon>Poales</taxon>
        <taxon>Poaceae</taxon>
        <taxon>BOP clade</taxon>
        <taxon>Pooideae</taxon>
        <taxon>Triticodae</taxon>
        <taxon>Triticeae</taxon>
        <taxon>Triticinae</taxon>
        <taxon>Aegilops</taxon>
    </lineage>
</organism>
<dbReference type="GO" id="GO:0007018">
    <property type="term" value="P:microtubule-based movement"/>
    <property type="evidence" value="ECO:0007669"/>
    <property type="project" value="InterPro"/>
</dbReference>
<dbReference type="FunFam" id="3.40.850.10:FF:000178">
    <property type="entry name" value="Kinesin-related protein3"/>
    <property type="match status" value="1"/>
</dbReference>
<dbReference type="GO" id="GO:0005874">
    <property type="term" value="C:microtubule"/>
    <property type="evidence" value="ECO:0007669"/>
    <property type="project" value="UniProtKB-KW"/>
</dbReference>
<keyword evidence="5" id="KW-0175">Coiled coil</keyword>
<feature type="domain" description="Kinesin motor" evidence="8">
    <location>
        <begin position="484"/>
        <end position="811"/>
    </location>
</feature>
<dbReference type="SMART" id="SM00129">
    <property type="entry name" value="KISc"/>
    <property type="match status" value="1"/>
</dbReference>
<feature type="compositionally biased region" description="Polar residues" evidence="6">
    <location>
        <begin position="862"/>
        <end position="877"/>
    </location>
</feature>
<dbReference type="Gene3D" id="3.40.850.10">
    <property type="entry name" value="Kinesin motor domain"/>
    <property type="match status" value="1"/>
</dbReference>
<dbReference type="Gramene" id="AET1Gv20819100.15">
    <property type="protein sequence ID" value="AET1Gv20819100.15"/>
    <property type="gene ID" value="AET1Gv20819100"/>
</dbReference>
<name>A0A452ZKV7_AEGTS</name>
<dbReference type="InterPro" id="IPR036961">
    <property type="entry name" value="Kinesin_motor_dom_sf"/>
</dbReference>
<reference evidence="9" key="4">
    <citation type="submission" date="2019-03" db="UniProtKB">
        <authorList>
            <consortium name="EnsemblPlants"/>
        </authorList>
    </citation>
    <scope>IDENTIFICATION</scope>
</reference>
<reference evidence="10" key="2">
    <citation type="journal article" date="2017" name="Nat. Plants">
        <title>The Aegilops tauschii genome reveals multiple impacts of transposons.</title>
        <authorList>
            <person name="Zhao G."/>
            <person name="Zou C."/>
            <person name="Li K."/>
            <person name="Wang K."/>
            <person name="Li T."/>
            <person name="Gao L."/>
            <person name="Zhang X."/>
            <person name="Wang H."/>
            <person name="Yang Z."/>
            <person name="Liu X."/>
            <person name="Jiang W."/>
            <person name="Mao L."/>
            <person name="Kong X."/>
            <person name="Jiao Y."/>
            <person name="Jia J."/>
        </authorList>
    </citation>
    <scope>NUCLEOTIDE SEQUENCE [LARGE SCALE GENOMIC DNA]</scope>
    <source>
        <strain evidence="10">cv. AL8/78</strain>
    </source>
</reference>
<protein>
    <recommendedName>
        <fullName evidence="11">Kinesin motor domain-containing protein</fullName>
    </recommendedName>
</protein>
<feature type="domain" description="Calponin-homology (CH)" evidence="7">
    <location>
        <begin position="13"/>
        <end position="120"/>
    </location>
</feature>
<dbReference type="Pfam" id="PF00307">
    <property type="entry name" value="CH"/>
    <property type="match status" value="1"/>
</dbReference>
<evidence type="ECO:0000256" key="1">
    <source>
        <dbReference type="ARBA" id="ARBA00010899"/>
    </source>
</evidence>
<dbReference type="InterPro" id="IPR001752">
    <property type="entry name" value="Kinesin_motor_dom"/>
</dbReference>
<dbReference type="PROSITE" id="PS50021">
    <property type="entry name" value="CH"/>
    <property type="match status" value="1"/>
</dbReference>
<dbReference type="InterPro" id="IPR001715">
    <property type="entry name" value="CH_dom"/>
</dbReference>
<dbReference type="SUPFAM" id="SSF47576">
    <property type="entry name" value="Calponin-homology domain, CH-domain"/>
    <property type="match status" value="1"/>
</dbReference>
<feature type="coiled-coil region" evidence="5">
    <location>
        <begin position="305"/>
        <end position="378"/>
    </location>
</feature>
<evidence type="ECO:0000256" key="3">
    <source>
        <dbReference type="ARBA" id="ARBA00023175"/>
    </source>
</evidence>
<dbReference type="PRINTS" id="PR00380">
    <property type="entry name" value="KINESINHEAVY"/>
</dbReference>
<accession>A0A452ZKV7</accession>
<evidence type="ECO:0000256" key="4">
    <source>
        <dbReference type="PROSITE-ProRule" id="PRU00283"/>
    </source>
</evidence>
<evidence type="ECO:0000256" key="5">
    <source>
        <dbReference type="SAM" id="Coils"/>
    </source>
</evidence>
<dbReference type="GO" id="GO:0008017">
    <property type="term" value="F:microtubule binding"/>
    <property type="evidence" value="ECO:0007669"/>
    <property type="project" value="InterPro"/>
</dbReference>
<dbReference type="Proteomes" id="UP000015105">
    <property type="component" value="Chromosome 1D"/>
</dbReference>
<sequence length="984" mass="109822">ICGLHGAAKTCVDAGRAVVIKWISALIPEYGIPPDSSDEELRELLSDGTVLCRILNTPIPGVLEGSGAGYTSSEQRSDNVKKFLSVVADMGLPGFSVKDLEEGSMSSVVDCLLVLRDNLNPGVVDDNSQDVSKIPSRKKWRVPETDGSLVAAAPQGKTPSGENRGNGVPYPKSQQKTPAFNGKKLREIFQLKRGSYADLPAAKISEMMHSNSLDNASTQSLLTVINGILDESIERKKGEIPHRVVYLLRKVVQEIERRLCIQAEHIRNQNTIIKTREEKYLSKIKALQVLVNGTNEENQMTVNLLQVVKEEKSQIEERQKLSEQNVVRLIKEKENAENMISSLKEEMEEMNRLHKQQLDQFEIKTKQMEEKLATKVKEFELHVLRSNMKIEEVETTYQQKSQLWNKKENIFHNYMNSQQLYVKGLNISSRSIKSDMYAFQMKWRDEMSNLGSNLKCLVDAADNYHKVLAENQKLFNEVQELRGNIRVYCRVRPFLPGQDKQSTTIDYIGESGELLISNPLKQGKDGQRMFKFNKVFSSFASQADVFSDTQPLIRSVLDGFNVCIFAYGQTGSGKTYTMSGPSTSKKDWGVNYRALNDLFDISLNRRNIFSYEVGVQMVEIYNEQVRDLLSNKVAQKRLGIWSTSQPNGLVLPDASLYPVKSTSDVLDLMEIGLANRAVGATALNERSSRSHSILTVHVRGVDVKTGSISRGCLHLVDLAGSERVERSEATGDRLKEAQHINKSLSALGDVIFALAQKNAHVPYRNSKLTQVLQSSLGGQAKTLMFVQINPDVESYSETISTLKFAERVSGVELGAARSNKDGKDIKELLEQVSSLKDTISRKDMEIEQLQVTKDKDKPPSSAVDNHGSSMPNNFSSNETSLITLNQKRQLSDPLSYAEVNADAGQTSPTNIVAMGLDEADYEDNVSEDGSLVRETEYTIGRRNIMNSNSDMIDDTKMHRGPSRTARSTLTKSAQPAISRSKPRD</sequence>
<reference evidence="10" key="1">
    <citation type="journal article" date="2014" name="Science">
        <title>Ancient hybridizations among the ancestral genomes of bread wheat.</title>
        <authorList>
            <consortium name="International Wheat Genome Sequencing Consortium,"/>
            <person name="Marcussen T."/>
            <person name="Sandve S.R."/>
            <person name="Heier L."/>
            <person name="Spannagl M."/>
            <person name="Pfeifer M."/>
            <person name="Jakobsen K.S."/>
            <person name="Wulff B.B."/>
            <person name="Steuernagel B."/>
            <person name="Mayer K.F."/>
            <person name="Olsen O.A."/>
        </authorList>
    </citation>
    <scope>NUCLEOTIDE SEQUENCE [LARGE SCALE GENOMIC DNA]</scope>
    <source>
        <strain evidence="10">cv. AL8/78</strain>
    </source>
</reference>